<name>B7KC68_GLOC7</name>
<proteinExistence type="predicted"/>
<organism evidence="1 2">
    <name type="scientific">Gloeothece citriformis (strain PCC 7424)</name>
    <name type="common">Cyanothece sp. (strain PCC 7424)</name>
    <dbReference type="NCBI Taxonomy" id="65393"/>
    <lineage>
        <taxon>Bacteria</taxon>
        <taxon>Bacillati</taxon>
        <taxon>Cyanobacteriota</taxon>
        <taxon>Cyanophyceae</taxon>
        <taxon>Oscillatoriophycideae</taxon>
        <taxon>Chroococcales</taxon>
        <taxon>Aphanothecaceae</taxon>
        <taxon>Gloeothece</taxon>
        <taxon>Gloeothece citriformis</taxon>
    </lineage>
</organism>
<accession>B7KC68</accession>
<dbReference type="KEGG" id="cyc:PCC7424_0425"/>
<dbReference type="Proteomes" id="UP000002384">
    <property type="component" value="Chromosome"/>
</dbReference>
<gene>
    <name evidence="1" type="ordered locus">PCC7424_0425</name>
</gene>
<keyword evidence="2" id="KW-1185">Reference proteome</keyword>
<reference evidence="2" key="1">
    <citation type="journal article" date="2011" name="MBio">
        <title>Novel metabolic attributes of the genus Cyanothece, comprising a group of unicellular nitrogen-fixing Cyanobacteria.</title>
        <authorList>
            <person name="Bandyopadhyay A."/>
            <person name="Elvitigala T."/>
            <person name="Welsh E."/>
            <person name="Stockel J."/>
            <person name="Liberton M."/>
            <person name="Min H."/>
            <person name="Sherman L.A."/>
            <person name="Pakrasi H.B."/>
        </authorList>
    </citation>
    <scope>NUCLEOTIDE SEQUENCE [LARGE SCALE GENOMIC DNA]</scope>
    <source>
        <strain evidence="2">PCC 7424</strain>
    </source>
</reference>
<dbReference type="AlphaFoldDB" id="B7KC68"/>
<dbReference type="HOGENOM" id="CLU_205926_0_0_3"/>
<evidence type="ECO:0000313" key="1">
    <source>
        <dbReference type="EMBL" id="ACK68891.1"/>
    </source>
</evidence>
<dbReference type="STRING" id="65393.PCC7424_0425"/>
<dbReference type="RefSeq" id="WP_012597838.1">
    <property type="nucleotide sequence ID" value="NC_011729.1"/>
</dbReference>
<dbReference type="EMBL" id="CP001291">
    <property type="protein sequence ID" value="ACK68891.1"/>
    <property type="molecule type" value="Genomic_DNA"/>
</dbReference>
<sequence>MEKTEQSFNEPLLPRSAWSNNLTYLQTLFKAKKALDRIEKESGIIRRKNS</sequence>
<evidence type="ECO:0000313" key="2">
    <source>
        <dbReference type="Proteomes" id="UP000002384"/>
    </source>
</evidence>
<protein>
    <submittedName>
        <fullName evidence="1">Uncharacterized protein</fullName>
    </submittedName>
</protein>
<dbReference type="eggNOG" id="ENOG5032GV9">
    <property type="taxonomic scope" value="Bacteria"/>
</dbReference>